<sequence>MIRDLSESGNSELAPMPPARPGSVAKPAPDRAQLATGKPAPVVKSRVSAEREQMAPIAAKAAQRVNVRMSEALVDLVGVVKTAEQQQDQLADELAQRLAAASDPQAFMQKVMLRTGELLSGEAPAAQLDFDFLGGAREQLALLPEREIDTTSLEAWLQESEQQGQRQIQALAESEL</sequence>
<comment type="caution">
    <text evidence="2">The sequence shown here is derived from an EMBL/GenBank/DDBJ whole genome shotgun (WGS) entry which is preliminary data.</text>
</comment>
<evidence type="ECO:0000313" key="2">
    <source>
        <dbReference type="EMBL" id="MEP1057692.1"/>
    </source>
</evidence>
<gene>
    <name evidence="2" type="ORF">NDI38_04520</name>
</gene>
<accession>A0ABV0KF43</accession>
<evidence type="ECO:0000313" key="3">
    <source>
        <dbReference type="Proteomes" id="UP001476950"/>
    </source>
</evidence>
<dbReference type="RefSeq" id="WP_190450717.1">
    <property type="nucleotide sequence ID" value="NZ_JAMPLM010000002.1"/>
</dbReference>
<reference evidence="2 3" key="1">
    <citation type="submission" date="2022-04" db="EMBL/GenBank/DDBJ databases">
        <title>Positive selection, recombination, and allopatry shape intraspecific diversity of widespread and dominant cyanobacteria.</title>
        <authorList>
            <person name="Wei J."/>
            <person name="Shu W."/>
            <person name="Hu C."/>
        </authorList>
    </citation>
    <scope>NUCLEOTIDE SEQUENCE [LARGE SCALE GENOMIC DNA]</scope>
    <source>
        <strain evidence="2 3">AS-A4</strain>
    </source>
</reference>
<protein>
    <submittedName>
        <fullName evidence="2">Uncharacterized protein</fullName>
    </submittedName>
</protein>
<feature type="region of interest" description="Disordered" evidence="1">
    <location>
        <begin position="1"/>
        <end position="49"/>
    </location>
</feature>
<dbReference type="EMBL" id="JAMPLM010000002">
    <property type="protein sequence ID" value="MEP1057692.1"/>
    <property type="molecule type" value="Genomic_DNA"/>
</dbReference>
<proteinExistence type="predicted"/>
<name>A0ABV0KF43_9CYAN</name>
<evidence type="ECO:0000256" key="1">
    <source>
        <dbReference type="SAM" id="MobiDB-lite"/>
    </source>
</evidence>
<dbReference type="Proteomes" id="UP001476950">
    <property type="component" value="Unassembled WGS sequence"/>
</dbReference>
<organism evidence="2 3">
    <name type="scientific">Stenomitos frigidus AS-A4</name>
    <dbReference type="NCBI Taxonomy" id="2933935"/>
    <lineage>
        <taxon>Bacteria</taxon>
        <taxon>Bacillati</taxon>
        <taxon>Cyanobacteriota</taxon>
        <taxon>Cyanophyceae</taxon>
        <taxon>Leptolyngbyales</taxon>
        <taxon>Leptolyngbyaceae</taxon>
        <taxon>Stenomitos</taxon>
    </lineage>
</organism>
<keyword evidence="3" id="KW-1185">Reference proteome</keyword>